<dbReference type="InterPro" id="IPR039498">
    <property type="entry name" value="NTP_transf_5"/>
</dbReference>
<evidence type="ECO:0000313" key="1">
    <source>
        <dbReference type="EMBL" id="HAF0292558.1"/>
    </source>
</evidence>
<accession>A0A740QJ09</accession>
<dbReference type="AlphaFoldDB" id="A0A740QJ09"/>
<reference evidence="1" key="2">
    <citation type="submission" date="2018-07" db="EMBL/GenBank/DDBJ databases">
        <authorList>
            <consortium name="NCBI Pathogen Detection Project"/>
        </authorList>
    </citation>
    <scope>NUCLEOTIDE SEQUENCE</scope>
    <source>
        <strain evidence="1">N26921</strain>
    </source>
</reference>
<name>A0A740QJ09_SALTM</name>
<dbReference type="GO" id="GO:0016740">
    <property type="term" value="F:transferase activity"/>
    <property type="evidence" value="ECO:0007669"/>
    <property type="project" value="UniProtKB-KW"/>
</dbReference>
<feature type="non-terminal residue" evidence="1">
    <location>
        <position position="1"/>
    </location>
</feature>
<reference evidence="1" key="1">
    <citation type="journal article" date="2018" name="Genome Biol.">
        <title>SKESA: strategic k-mer extension for scrupulous assemblies.</title>
        <authorList>
            <person name="Souvorov A."/>
            <person name="Agarwala R."/>
            <person name="Lipman D.J."/>
        </authorList>
    </citation>
    <scope>NUCLEOTIDE SEQUENCE</scope>
    <source>
        <strain evidence="1">N26921</strain>
    </source>
</reference>
<dbReference type="EMBL" id="DAATVL010000068">
    <property type="protein sequence ID" value="HAF0292558.1"/>
    <property type="molecule type" value="Genomic_DNA"/>
</dbReference>
<proteinExistence type="predicted"/>
<sequence length="312" mass="36838">YQSNILKMLMLSGESESLSKRLSEKNIRSIFLKGSILAADIYGDISLRTSSDIDLLIPLEDLEQTESTLLNLGYVKDDYILTILNDWKWRHHHITFIHPMKKIKVEIHWRLNPGPSCNPSFEELWNRKKRSLITNFPVYMLGNEDLFVFLSSHGARHGWSRLRWLMDIHMLIQQDLNWDSVKKLLRKYHLCSIGGQALILSGELFHSCIPHGLEKLVARKKSNQLASDAMFYIKQLINLHDEPLPREVSKYHQRHLFGQMSLLHKTLFILSFFYPYPEDAQALPLPKPFHFLYFPLRPFIWAWRRKHRHAML</sequence>
<keyword evidence="1" id="KW-0808">Transferase</keyword>
<comment type="caution">
    <text evidence="1">The sequence shown here is derived from an EMBL/GenBank/DDBJ whole genome shotgun (WGS) entry which is preliminary data.</text>
</comment>
<gene>
    <name evidence="1" type="ORF">G9C53_004962</name>
</gene>
<dbReference type="Pfam" id="PF14907">
    <property type="entry name" value="NTP_transf_5"/>
    <property type="match status" value="1"/>
</dbReference>
<organism evidence="1">
    <name type="scientific">Salmonella enterica subsp. enterica serovar Typhimurium var. 5-</name>
    <dbReference type="NCBI Taxonomy" id="1620419"/>
    <lineage>
        <taxon>Bacteria</taxon>
        <taxon>Pseudomonadati</taxon>
        <taxon>Pseudomonadota</taxon>
        <taxon>Gammaproteobacteria</taxon>
        <taxon>Enterobacterales</taxon>
        <taxon>Enterobacteriaceae</taxon>
        <taxon>Salmonella</taxon>
    </lineage>
</organism>
<dbReference type="InterPro" id="IPR043519">
    <property type="entry name" value="NT_sf"/>
</dbReference>
<dbReference type="SUPFAM" id="SSF81301">
    <property type="entry name" value="Nucleotidyltransferase"/>
    <property type="match status" value="1"/>
</dbReference>
<protein>
    <submittedName>
        <fullName evidence="1">Nucleotidyltransferase family protein</fullName>
    </submittedName>
</protein>